<evidence type="ECO:0000256" key="1">
    <source>
        <dbReference type="SAM" id="Phobius"/>
    </source>
</evidence>
<keyword evidence="1" id="KW-1133">Transmembrane helix</keyword>
<feature type="transmembrane region" description="Helical" evidence="1">
    <location>
        <begin position="26"/>
        <end position="50"/>
    </location>
</feature>
<comment type="caution">
    <text evidence="2">The sequence shown here is derived from an EMBL/GenBank/DDBJ whole genome shotgun (WGS) entry which is preliminary data.</text>
</comment>
<protein>
    <submittedName>
        <fullName evidence="2">Uncharacterized protein</fullName>
    </submittedName>
</protein>
<evidence type="ECO:0000313" key="2">
    <source>
        <dbReference type="EMBL" id="KAG9193745.1"/>
    </source>
</evidence>
<gene>
    <name evidence="2" type="ORF">G6011_03780</name>
</gene>
<keyword evidence="1" id="KW-0812">Transmembrane</keyword>
<evidence type="ECO:0000313" key="3">
    <source>
        <dbReference type="Proteomes" id="UP001199106"/>
    </source>
</evidence>
<proteinExistence type="predicted"/>
<accession>A0AAD4IFV3</accession>
<dbReference type="EMBL" id="JAANER010000002">
    <property type="protein sequence ID" value="KAG9193745.1"/>
    <property type="molecule type" value="Genomic_DNA"/>
</dbReference>
<organism evidence="2 3">
    <name type="scientific">Alternaria panax</name>
    <dbReference type="NCBI Taxonomy" id="48097"/>
    <lineage>
        <taxon>Eukaryota</taxon>
        <taxon>Fungi</taxon>
        <taxon>Dikarya</taxon>
        <taxon>Ascomycota</taxon>
        <taxon>Pezizomycotina</taxon>
        <taxon>Dothideomycetes</taxon>
        <taxon>Pleosporomycetidae</taxon>
        <taxon>Pleosporales</taxon>
        <taxon>Pleosporineae</taxon>
        <taxon>Pleosporaceae</taxon>
        <taxon>Alternaria</taxon>
        <taxon>Alternaria sect. Panax</taxon>
    </lineage>
</organism>
<reference evidence="2" key="1">
    <citation type="submission" date="2021-07" db="EMBL/GenBank/DDBJ databases">
        <title>Genome Resource of American Ginseng Black Spot Pathogen Alternaria panax.</title>
        <authorList>
            <person name="Qiu C."/>
            <person name="Wang W."/>
            <person name="Liu Z."/>
        </authorList>
    </citation>
    <scope>NUCLEOTIDE SEQUENCE</scope>
    <source>
        <strain evidence="2">BNCC115425</strain>
    </source>
</reference>
<keyword evidence="3" id="KW-1185">Reference proteome</keyword>
<sequence>MSLPVTTHQNHPRNSIFENDAQKRGFIIVIVLSLLATVGMICLIVGMVIFKNKRDRRKKASIMNADIRMPGAKGRYRKLEDEEEAEGGVWSVEMDDRRPTAYKNGQHYGQFYIVMLPFQKEKESTRLLREAFRERMRIEHPFTAEQLKQFDELKALLEKAPKLKRADVMEAKEAAKKEICTAKLDKQNERAEERRLRSLQISHQVRKGIFNSNSFAETVPTSLFASPSSPLWPRPELQEPVSSSATAQLFSTPLSSHVWLMTQTTFGSDSIPKTLCLCTTLTTAKTVLTHLADELALRIVFYVSEGRKRAQRTRFSIKKYAREDDTEFGFEACVEEGKKAAVDVKARWEEGAVWQEKISDVKIFGEGFVEVTAESVRRAMKG</sequence>
<keyword evidence="1" id="KW-0472">Membrane</keyword>
<dbReference type="AlphaFoldDB" id="A0AAD4IFV3"/>
<dbReference type="Proteomes" id="UP001199106">
    <property type="component" value="Unassembled WGS sequence"/>
</dbReference>
<name>A0AAD4IFV3_9PLEO</name>